<proteinExistence type="predicted"/>
<feature type="region of interest" description="Disordered" evidence="1">
    <location>
        <begin position="402"/>
        <end position="458"/>
    </location>
</feature>
<sequence>MSKSSLPEIIFHYIENPCNWPAELAHTTERLSQPLRVGKPDRNGLSPHAAKMYEEILKSMASLNTDEEEDNEDSPRKWLTGMLDTILTIVHLLQSYTSRITDQPQSTRFLWTSLFASLGIACSKTSFVMTDTPFLWPSTIAESQNSIHDGRASFLISAYIAPERIEAEYVDDDRSEGNISTSGYEPNTSRSVSSLLSLDGPADGHILPGSGRRVDCVLPVICVADESNIHALVVSTVYQRYAWGIDLPVVAISIEDSGLLAKIVIGWINVADMVVGSELPQVHLASSSGSTVDSRLGVFDLSDPLSALQLSQFILGLRYQFDILATHRHHEQREICWRLDHLHTCRPGDPHTWLFSDLNSRTQEWLNGIASCDSDPVQPLELSKDPVAYLCRIIETYGVNYRKPPSSSNSESSDSEDSEEETSDSNISSRCSVTDSNDESSKSEDSEETSDSSISSSSSATNFAALKDTLDVKTPPRSRASTMALMSSCQSFASHYSVSSFAKIETPLLNLQPGIERWLWERSTIRVGCIKLNRLRNMAEVQLNEMIDHYTRVFELAWPTSWPTNISNTATTTDIMYQPLLDVLFAQYQRYLIDYAGPVPALAEDVFSVLTSRFSMFLSSIAFARRIHYHVSDDGLKEGNVRDPFELLLSLFWSDIKETIPRSYFWDHDVQLASNKAVEGGLWDNDQAFLCDNIAWDQLSSLDSAAPAGLRKEMRRRSKDIENFKIYSLHLQCPRKLAASQRSEEPTHGLVDGLGITRVVFDSGCGSAPTEVHLPCLVVKYQDMNSQHKTSAFRQCQMACISAVEFLSSVGVVEFPIFGLVVSGSRVSIMMAYHSTKPMDLSMEPEIDSNVSGFNILMDENLVCLDITEPLDALRFVSAIHRIFLSGRELQELVKDKDLKVIQEQEKLFFCSAS</sequence>
<evidence type="ECO:0000313" key="2">
    <source>
        <dbReference type="EMBL" id="KAF9481596.1"/>
    </source>
</evidence>
<accession>A0A9P6CVD3</accession>
<evidence type="ECO:0000313" key="3">
    <source>
        <dbReference type="Proteomes" id="UP000807469"/>
    </source>
</evidence>
<dbReference type="EMBL" id="MU155176">
    <property type="protein sequence ID" value="KAF9481596.1"/>
    <property type="molecule type" value="Genomic_DNA"/>
</dbReference>
<comment type="caution">
    <text evidence="2">The sequence shown here is derived from an EMBL/GenBank/DDBJ whole genome shotgun (WGS) entry which is preliminary data.</text>
</comment>
<dbReference type="OrthoDB" id="2919059at2759"/>
<evidence type="ECO:0000256" key="1">
    <source>
        <dbReference type="SAM" id="MobiDB-lite"/>
    </source>
</evidence>
<keyword evidence="3" id="KW-1185">Reference proteome</keyword>
<dbReference type="AlphaFoldDB" id="A0A9P6CVD3"/>
<reference evidence="2" key="1">
    <citation type="submission" date="2020-11" db="EMBL/GenBank/DDBJ databases">
        <authorList>
            <consortium name="DOE Joint Genome Institute"/>
            <person name="Ahrendt S."/>
            <person name="Riley R."/>
            <person name="Andreopoulos W."/>
            <person name="Labutti K."/>
            <person name="Pangilinan J."/>
            <person name="Ruiz-Duenas F.J."/>
            <person name="Barrasa J.M."/>
            <person name="Sanchez-Garcia M."/>
            <person name="Camarero S."/>
            <person name="Miyauchi S."/>
            <person name="Serrano A."/>
            <person name="Linde D."/>
            <person name="Babiker R."/>
            <person name="Drula E."/>
            <person name="Ayuso-Fernandez I."/>
            <person name="Pacheco R."/>
            <person name="Padilla G."/>
            <person name="Ferreira P."/>
            <person name="Barriuso J."/>
            <person name="Kellner H."/>
            <person name="Castanera R."/>
            <person name="Alfaro M."/>
            <person name="Ramirez L."/>
            <person name="Pisabarro A.G."/>
            <person name="Kuo A."/>
            <person name="Tritt A."/>
            <person name="Lipzen A."/>
            <person name="He G."/>
            <person name="Yan M."/>
            <person name="Ng V."/>
            <person name="Cullen D."/>
            <person name="Martin F."/>
            <person name="Rosso M.-N."/>
            <person name="Henrissat B."/>
            <person name="Hibbett D."/>
            <person name="Martinez A.T."/>
            <person name="Grigoriev I.V."/>
        </authorList>
    </citation>
    <scope>NUCLEOTIDE SEQUENCE</scope>
    <source>
        <strain evidence="2">CIRM-BRFM 674</strain>
    </source>
</reference>
<name>A0A9P6CVD3_9AGAR</name>
<gene>
    <name evidence="2" type="ORF">BDN70DRAFT_876080</name>
</gene>
<protein>
    <submittedName>
        <fullName evidence="2">Uncharacterized protein</fullName>
    </submittedName>
</protein>
<dbReference type="Proteomes" id="UP000807469">
    <property type="component" value="Unassembled WGS sequence"/>
</dbReference>
<organism evidence="2 3">
    <name type="scientific">Pholiota conissans</name>
    <dbReference type="NCBI Taxonomy" id="109636"/>
    <lineage>
        <taxon>Eukaryota</taxon>
        <taxon>Fungi</taxon>
        <taxon>Dikarya</taxon>
        <taxon>Basidiomycota</taxon>
        <taxon>Agaricomycotina</taxon>
        <taxon>Agaricomycetes</taxon>
        <taxon>Agaricomycetidae</taxon>
        <taxon>Agaricales</taxon>
        <taxon>Agaricineae</taxon>
        <taxon>Strophariaceae</taxon>
        <taxon>Pholiota</taxon>
    </lineage>
</organism>
<feature type="compositionally biased region" description="Acidic residues" evidence="1">
    <location>
        <begin position="413"/>
        <end position="423"/>
    </location>
</feature>